<dbReference type="OrthoDB" id="5343383at2759"/>
<protein>
    <submittedName>
        <fullName evidence="1">Uncharacterized protein</fullName>
    </submittedName>
</protein>
<keyword evidence="2" id="KW-1185">Reference proteome</keyword>
<dbReference type="EMBL" id="GG697340">
    <property type="protein sequence ID" value="EFQ28379.1"/>
    <property type="molecule type" value="Genomic_DNA"/>
</dbReference>
<sequence length="59" mass="7138">MIAVDRKHVHCTSPDVPEAQIYREEGVFTERYDRERCMDRLDKYQEQENRADREAQGHE</sequence>
<dbReference type="AlphaFoldDB" id="E3QBP0"/>
<dbReference type="Proteomes" id="UP000008782">
    <property type="component" value="Unassembled WGS sequence"/>
</dbReference>
<reference evidence="2" key="1">
    <citation type="journal article" date="2012" name="Nat. Genet.">
        <title>Lifestyle transitions in plant pathogenic Colletotrichum fungi deciphered by genome and transcriptome analyses.</title>
        <authorList>
            <person name="O'Connell R.J."/>
            <person name="Thon M.R."/>
            <person name="Hacquard S."/>
            <person name="Amyotte S.G."/>
            <person name="Kleemann J."/>
            <person name="Torres M.F."/>
            <person name="Damm U."/>
            <person name="Buiate E.A."/>
            <person name="Epstein L."/>
            <person name="Alkan N."/>
            <person name="Altmueller J."/>
            <person name="Alvarado-Balderrama L."/>
            <person name="Bauser C.A."/>
            <person name="Becker C."/>
            <person name="Birren B.W."/>
            <person name="Chen Z."/>
            <person name="Choi J."/>
            <person name="Crouch J.A."/>
            <person name="Duvick J.P."/>
            <person name="Farman M.A."/>
            <person name="Gan P."/>
            <person name="Heiman D."/>
            <person name="Henrissat B."/>
            <person name="Howard R.J."/>
            <person name="Kabbage M."/>
            <person name="Koch C."/>
            <person name="Kracher B."/>
            <person name="Kubo Y."/>
            <person name="Law A.D."/>
            <person name="Lebrun M.-H."/>
            <person name="Lee Y.-H."/>
            <person name="Miyara I."/>
            <person name="Moore N."/>
            <person name="Neumann U."/>
            <person name="Nordstroem K."/>
            <person name="Panaccione D.G."/>
            <person name="Panstruga R."/>
            <person name="Place M."/>
            <person name="Proctor R.H."/>
            <person name="Prusky D."/>
            <person name="Rech G."/>
            <person name="Reinhardt R."/>
            <person name="Rollins J.A."/>
            <person name="Rounsley S."/>
            <person name="Schardl C.L."/>
            <person name="Schwartz D.C."/>
            <person name="Shenoy N."/>
            <person name="Shirasu K."/>
            <person name="Sikhakolli U.R."/>
            <person name="Stueber K."/>
            <person name="Sukno S.A."/>
            <person name="Sweigard J.A."/>
            <person name="Takano Y."/>
            <person name="Takahara H."/>
            <person name="Trail F."/>
            <person name="van der Does H.C."/>
            <person name="Voll L.M."/>
            <person name="Will I."/>
            <person name="Young S."/>
            <person name="Zeng Q."/>
            <person name="Zhang J."/>
            <person name="Zhou S."/>
            <person name="Dickman M.B."/>
            <person name="Schulze-Lefert P."/>
            <person name="Ver Loren van Themaat E."/>
            <person name="Ma L.-J."/>
            <person name="Vaillancourt L.J."/>
        </authorList>
    </citation>
    <scope>NUCLEOTIDE SEQUENCE [LARGE SCALE GENOMIC DNA]</scope>
    <source>
        <strain evidence="2">M1.001 / M2 / FGSC 10212</strain>
    </source>
</reference>
<proteinExistence type="predicted"/>
<dbReference type="STRING" id="645133.E3QBP0"/>
<dbReference type="VEuPathDB" id="FungiDB:GLRG_03523"/>
<evidence type="ECO:0000313" key="2">
    <source>
        <dbReference type="Proteomes" id="UP000008782"/>
    </source>
</evidence>
<gene>
    <name evidence="1" type="ORF">GLRG_03523</name>
</gene>
<dbReference type="GeneID" id="24408888"/>
<accession>E3QBP0</accession>
<evidence type="ECO:0000313" key="1">
    <source>
        <dbReference type="EMBL" id="EFQ28379.1"/>
    </source>
</evidence>
<name>E3QBP0_COLGM</name>
<dbReference type="HOGENOM" id="CLU_2960624_0_0_1"/>
<organism evidence="2">
    <name type="scientific">Colletotrichum graminicola (strain M1.001 / M2 / FGSC 10212)</name>
    <name type="common">Maize anthracnose fungus</name>
    <name type="synonym">Glomerella graminicola</name>
    <dbReference type="NCBI Taxonomy" id="645133"/>
    <lineage>
        <taxon>Eukaryota</taxon>
        <taxon>Fungi</taxon>
        <taxon>Dikarya</taxon>
        <taxon>Ascomycota</taxon>
        <taxon>Pezizomycotina</taxon>
        <taxon>Sordariomycetes</taxon>
        <taxon>Hypocreomycetidae</taxon>
        <taxon>Glomerellales</taxon>
        <taxon>Glomerellaceae</taxon>
        <taxon>Colletotrichum</taxon>
        <taxon>Colletotrichum graminicola species complex</taxon>
    </lineage>
</organism>
<dbReference type="RefSeq" id="XP_008092399.1">
    <property type="nucleotide sequence ID" value="XM_008094208.1"/>
</dbReference>